<organism evidence="2 3">
    <name type="scientific">Arsenicibacter rosenii</name>
    <dbReference type="NCBI Taxonomy" id="1750698"/>
    <lineage>
        <taxon>Bacteria</taxon>
        <taxon>Pseudomonadati</taxon>
        <taxon>Bacteroidota</taxon>
        <taxon>Cytophagia</taxon>
        <taxon>Cytophagales</taxon>
        <taxon>Spirosomataceae</taxon>
        <taxon>Arsenicibacter</taxon>
    </lineage>
</organism>
<keyword evidence="1" id="KW-0732">Signal</keyword>
<protein>
    <recommendedName>
        <fullName evidence="4">Lipoprotein</fullName>
    </recommendedName>
</protein>
<sequence>MKKTVLWVGAIALSTLFSACDSVERDAQHVADLTCKAQKAAVGLVTGEASADDVRKLRDEAKKIKADMEGKYSDPEDRKKFAKLLLEKMADCE</sequence>
<comment type="caution">
    <text evidence="2">The sequence shown here is derived from an EMBL/GenBank/DDBJ whole genome shotgun (WGS) entry which is preliminary data.</text>
</comment>
<dbReference type="EMBL" id="MORL01000009">
    <property type="protein sequence ID" value="OIN57954.1"/>
    <property type="molecule type" value="Genomic_DNA"/>
</dbReference>
<dbReference type="PROSITE" id="PS51257">
    <property type="entry name" value="PROKAR_LIPOPROTEIN"/>
    <property type="match status" value="1"/>
</dbReference>
<accession>A0A1S2VGV5</accession>
<reference evidence="2 3" key="1">
    <citation type="submission" date="2016-10" db="EMBL/GenBank/DDBJ databases">
        <title>Arsenicibacter rosenii gen. nov., sp. nov., an efficient arsenic-methylating bacterium isolated from an arsenic-contaminated paddy soil.</title>
        <authorList>
            <person name="Huang K."/>
        </authorList>
    </citation>
    <scope>NUCLEOTIDE SEQUENCE [LARGE SCALE GENOMIC DNA]</scope>
    <source>
        <strain evidence="2 3">SM-1</strain>
    </source>
</reference>
<dbReference type="RefSeq" id="WP_071504543.1">
    <property type="nucleotide sequence ID" value="NZ_MORL01000009.1"/>
</dbReference>
<dbReference type="AlphaFoldDB" id="A0A1S2VGV5"/>
<dbReference type="Proteomes" id="UP000181790">
    <property type="component" value="Unassembled WGS sequence"/>
</dbReference>
<gene>
    <name evidence="2" type="ORF">BLX24_17840</name>
</gene>
<evidence type="ECO:0008006" key="4">
    <source>
        <dbReference type="Google" id="ProtNLM"/>
    </source>
</evidence>
<evidence type="ECO:0000313" key="3">
    <source>
        <dbReference type="Proteomes" id="UP000181790"/>
    </source>
</evidence>
<name>A0A1S2VGV5_9BACT</name>
<keyword evidence="3" id="KW-1185">Reference proteome</keyword>
<evidence type="ECO:0000256" key="1">
    <source>
        <dbReference type="SAM" id="SignalP"/>
    </source>
</evidence>
<feature type="chain" id="PRO_5010346035" description="Lipoprotein" evidence="1">
    <location>
        <begin position="20"/>
        <end position="93"/>
    </location>
</feature>
<evidence type="ECO:0000313" key="2">
    <source>
        <dbReference type="EMBL" id="OIN57954.1"/>
    </source>
</evidence>
<proteinExistence type="predicted"/>
<feature type="signal peptide" evidence="1">
    <location>
        <begin position="1"/>
        <end position="19"/>
    </location>
</feature>